<feature type="region of interest" description="Disordered" evidence="1">
    <location>
        <begin position="44"/>
        <end position="84"/>
    </location>
</feature>
<gene>
    <name evidence="2" type="ORF">NYPRO_LOCUS20042</name>
</gene>
<evidence type="ECO:0000256" key="1">
    <source>
        <dbReference type="SAM" id="MobiDB-lite"/>
    </source>
</evidence>
<sequence length="124" mass="14360">MVPERLAARWQTGSFGMHGKGRKIQQNYKRLLWKEKKLLSEEEVVQPLPEEQGSTDQASSEGHCRKNKSLGEKAQGKCEQVKAKETKLYKTKKMEALKSWAKSLKKDQPNLNSPMEHLLKKYIY</sequence>
<evidence type="ECO:0000313" key="2">
    <source>
        <dbReference type="EMBL" id="CAD7687249.1"/>
    </source>
</evidence>
<comment type="caution">
    <text evidence="2">The sequence shown here is derived from an EMBL/GenBank/DDBJ whole genome shotgun (WGS) entry which is preliminary data.</text>
</comment>
<organism evidence="2 3">
    <name type="scientific">Nyctereutes procyonoides</name>
    <name type="common">Raccoon dog</name>
    <name type="synonym">Canis procyonoides</name>
    <dbReference type="NCBI Taxonomy" id="34880"/>
    <lineage>
        <taxon>Eukaryota</taxon>
        <taxon>Metazoa</taxon>
        <taxon>Chordata</taxon>
        <taxon>Craniata</taxon>
        <taxon>Vertebrata</taxon>
        <taxon>Euteleostomi</taxon>
        <taxon>Mammalia</taxon>
        <taxon>Eutheria</taxon>
        <taxon>Laurasiatheria</taxon>
        <taxon>Carnivora</taxon>
        <taxon>Caniformia</taxon>
        <taxon>Canidae</taxon>
        <taxon>Nyctereutes</taxon>
    </lineage>
</organism>
<keyword evidence="3" id="KW-1185">Reference proteome</keyword>
<evidence type="ECO:0000313" key="3">
    <source>
        <dbReference type="Proteomes" id="UP000645828"/>
    </source>
</evidence>
<reference evidence="2" key="1">
    <citation type="submission" date="2020-12" db="EMBL/GenBank/DDBJ databases">
        <authorList>
            <consortium name="Molecular Ecology Group"/>
        </authorList>
    </citation>
    <scope>NUCLEOTIDE SEQUENCE</scope>
    <source>
        <strain evidence="2">TBG_1078</strain>
    </source>
</reference>
<feature type="compositionally biased region" description="Basic and acidic residues" evidence="1">
    <location>
        <begin position="69"/>
        <end position="84"/>
    </location>
</feature>
<dbReference type="EMBL" id="CAJHUB010000763">
    <property type="protein sequence ID" value="CAD7687249.1"/>
    <property type="molecule type" value="Genomic_DNA"/>
</dbReference>
<accession>A0A811ZEV3</accession>
<dbReference type="AlphaFoldDB" id="A0A811ZEV3"/>
<proteinExistence type="predicted"/>
<dbReference type="Proteomes" id="UP000645828">
    <property type="component" value="Unassembled WGS sequence"/>
</dbReference>
<name>A0A811ZEV3_NYCPR</name>
<protein>
    <submittedName>
        <fullName evidence="2">(raccoon dog) hypothetical protein</fullName>
    </submittedName>
</protein>
<feature type="region of interest" description="Disordered" evidence="1">
    <location>
        <begin position="1"/>
        <end position="21"/>
    </location>
</feature>